<dbReference type="Proteomes" id="UP001163321">
    <property type="component" value="Chromosome 13"/>
</dbReference>
<sequence>MLKKGTKSKQRETNRVKTEASSLRQEAVNSSDETSLPNAQVEYVSADLSQDLHMNRRFELQTPSLLKEAELEALKLRESKMDEIEKNKELAHQRGEAGVKKAEEARRRAEELNLKAQQAREGRNAFWRLGGGMSRYGGTFSEEFSAKNYHSIFIHCLNGANVTGIIIMILRKIQNWTKLTTISEFCM</sequence>
<protein>
    <submittedName>
        <fullName evidence="1">Uncharacterized protein</fullName>
    </submittedName>
</protein>
<name>A0ACC0WK13_9STRA</name>
<gene>
    <name evidence="1" type="ORF">PsorP6_013333</name>
</gene>
<evidence type="ECO:0000313" key="1">
    <source>
        <dbReference type="EMBL" id="KAI9918066.1"/>
    </source>
</evidence>
<comment type="caution">
    <text evidence="1">The sequence shown here is derived from an EMBL/GenBank/DDBJ whole genome shotgun (WGS) entry which is preliminary data.</text>
</comment>
<organism evidence="1 2">
    <name type="scientific">Peronosclerospora sorghi</name>
    <dbReference type="NCBI Taxonomy" id="230839"/>
    <lineage>
        <taxon>Eukaryota</taxon>
        <taxon>Sar</taxon>
        <taxon>Stramenopiles</taxon>
        <taxon>Oomycota</taxon>
        <taxon>Peronosporomycetes</taxon>
        <taxon>Peronosporales</taxon>
        <taxon>Peronosporaceae</taxon>
        <taxon>Peronosclerospora</taxon>
    </lineage>
</organism>
<evidence type="ECO:0000313" key="2">
    <source>
        <dbReference type="Proteomes" id="UP001163321"/>
    </source>
</evidence>
<dbReference type="EMBL" id="CM047592">
    <property type="protein sequence ID" value="KAI9918066.1"/>
    <property type="molecule type" value="Genomic_DNA"/>
</dbReference>
<keyword evidence="2" id="KW-1185">Reference proteome</keyword>
<proteinExistence type="predicted"/>
<accession>A0ACC0WK13</accession>
<reference evidence="1 2" key="1">
    <citation type="journal article" date="2022" name="bioRxiv">
        <title>The genome of the oomycete Peronosclerospora sorghi, a cosmopolitan pathogen of maize and sorghum, is inflated with dispersed pseudogenes.</title>
        <authorList>
            <person name="Fletcher K."/>
            <person name="Martin F."/>
            <person name="Isakeit T."/>
            <person name="Cavanaugh K."/>
            <person name="Magill C."/>
            <person name="Michelmore R."/>
        </authorList>
    </citation>
    <scope>NUCLEOTIDE SEQUENCE [LARGE SCALE GENOMIC DNA]</scope>
    <source>
        <strain evidence="1">P6</strain>
    </source>
</reference>